<evidence type="ECO:0000259" key="9">
    <source>
        <dbReference type="PROSITE" id="PS50109"/>
    </source>
</evidence>
<accession>A0A545UH83</accession>
<evidence type="ECO:0000256" key="6">
    <source>
        <dbReference type="ARBA" id="ARBA00022840"/>
    </source>
</evidence>
<keyword evidence="8" id="KW-0472">Membrane</keyword>
<dbReference type="InterPro" id="IPR004358">
    <property type="entry name" value="Sig_transdc_His_kin-like_C"/>
</dbReference>
<keyword evidence="11" id="KW-1185">Reference proteome</keyword>
<dbReference type="RefSeq" id="WP_142892304.1">
    <property type="nucleotide sequence ID" value="NZ_ML660161.1"/>
</dbReference>
<evidence type="ECO:0000256" key="4">
    <source>
        <dbReference type="ARBA" id="ARBA00022741"/>
    </source>
</evidence>
<feature type="transmembrane region" description="Helical" evidence="8">
    <location>
        <begin position="12"/>
        <end position="31"/>
    </location>
</feature>
<evidence type="ECO:0000313" key="10">
    <source>
        <dbReference type="EMBL" id="TQV88819.1"/>
    </source>
</evidence>
<keyword evidence="5 10" id="KW-0418">Kinase</keyword>
<dbReference type="PANTHER" id="PTHR43065:SF46">
    <property type="entry name" value="C4-DICARBOXYLATE TRANSPORT SENSOR PROTEIN DCTB"/>
    <property type="match status" value="1"/>
</dbReference>
<dbReference type="Pfam" id="PF02518">
    <property type="entry name" value="HATPase_c"/>
    <property type="match status" value="1"/>
</dbReference>
<keyword evidence="8" id="KW-1133">Transmembrane helix</keyword>
<dbReference type="Gene3D" id="3.30.565.10">
    <property type="entry name" value="Histidine kinase-like ATPase, C-terminal domain"/>
    <property type="match status" value="1"/>
</dbReference>
<evidence type="ECO:0000313" key="11">
    <source>
        <dbReference type="Proteomes" id="UP000315439"/>
    </source>
</evidence>
<keyword evidence="6" id="KW-0067">ATP-binding</keyword>
<dbReference type="GO" id="GO:0005524">
    <property type="term" value="F:ATP binding"/>
    <property type="evidence" value="ECO:0007669"/>
    <property type="project" value="UniProtKB-KW"/>
</dbReference>
<protein>
    <recommendedName>
        <fullName evidence="2">histidine kinase</fullName>
        <ecNumber evidence="2">2.7.13.3</ecNumber>
    </recommendedName>
</protein>
<dbReference type="Proteomes" id="UP000315439">
    <property type="component" value="Unassembled WGS sequence"/>
</dbReference>
<dbReference type="OrthoDB" id="1931120at2"/>
<dbReference type="SUPFAM" id="SSF47384">
    <property type="entry name" value="Homodimeric domain of signal transducing histidine kinase"/>
    <property type="match status" value="1"/>
</dbReference>
<keyword evidence="3" id="KW-0808">Transferase</keyword>
<feature type="transmembrane region" description="Helical" evidence="8">
    <location>
        <begin position="37"/>
        <end position="58"/>
    </location>
</feature>
<reference evidence="10 11" key="1">
    <citation type="submission" date="2019-07" db="EMBL/GenBank/DDBJ databases">
        <title>Draft genome for Aliikangiella sp. M105.</title>
        <authorList>
            <person name="Wang G."/>
        </authorList>
    </citation>
    <scope>NUCLEOTIDE SEQUENCE [LARGE SCALE GENOMIC DNA]</scope>
    <source>
        <strain evidence="10 11">M105</strain>
    </source>
</reference>
<dbReference type="Gene3D" id="1.10.287.130">
    <property type="match status" value="1"/>
</dbReference>
<comment type="caution">
    <text evidence="10">The sequence shown here is derived from an EMBL/GenBank/DDBJ whole genome shotgun (WGS) entry which is preliminary data.</text>
</comment>
<evidence type="ECO:0000256" key="8">
    <source>
        <dbReference type="SAM" id="Phobius"/>
    </source>
</evidence>
<evidence type="ECO:0000256" key="5">
    <source>
        <dbReference type="ARBA" id="ARBA00022777"/>
    </source>
</evidence>
<evidence type="ECO:0000256" key="7">
    <source>
        <dbReference type="ARBA" id="ARBA00023012"/>
    </source>
</evidence>
<proteinExistence type="predicted"/>
<dbReference type="InterPro" id="IPR036097">
    <property type="entry name" value="HisK_dim/P_sf"/>
</dbReference>
<gene>
    <name evidence="10" type="ORF">FLL46_04615</name>
</gene>
<dbReference type="InterPro" id="IPR005467">
    <property type="entry name" value="His_kinase_dom"/>
</dbReference>
<dbReference type="PANTHER" id="PTHR43065">
    <property type="entry name" value="SENSOR HISTIDINE KINASE"/>
    <property type="match status" value="1"/>
</dbReference>
<dbReference type="GO" id="GO:0000155">
    <property type="term" value="F:phosphorelay sensor kinase activity"/>
    <property type="evidence" value="ECO:0007669"/>
    <property type="project" value="InterPro"/>
</dbReference>
<keyword evidence="4" id="KW-0547">Nucleotide-binding</keyword>
<dbReference type="SMART" id="SM00387">
    <property type="entry name" value="HATPase_c"/>
    <property type="match status" value="1"/>
</dbReference>
<sequence length="424" mass="48740">MSVFKVNSLERFVTASLLVIGLPFAAFLGLWGWSQDISPIIIIVGEVVLLLALFRYTLHFRYRIITAFNRATLHLDAINQEDYNQQAKSAFTHGKVKEFHRQLNVLSNQLQRKKSRYDQHAFLVYQLIEQLDTPILVLNHKLQLVFGNTVFQQLFGQPWQMLRHALPTLLGLEKQEQWQFLDNEKNKQWQIRQSEFIDDGETHQLLIFVNIESALRESQLNAFQQIIRVLGHEIRNSLTPVSSLSESLADKTSNSRDKVALGVISERCQHLQEFVDRYASLSQHLKLNCQWFETGPVLDRVSALFTPDKLDFELFAERIWGDQTFIEQVIINLVKNAFEADASQIKVIIDEAEQQSRIRIIDDGHGFANLENLFIPLYTTKQQGQGIGLSFCQNVVEQHQGTIKLVNNKGQGVTVTILLPKPIH</sequence>
<dbReference type="InterPro" id="IPR003594">
    <property type="entry name" value="HATPase_dom"/>
</dbReference>
<name>A0A545UH83_9GAMM</name>
<feature type="domain" description="Histidine kinase" evidence="9">
    <location>
        <begin position="229"/>
        <end position="423"/>
    </location>
</feature>
<dbReference type="SUPFAM" id="SSF55874">
    <property type="entry name" value="ATPase domain of HSP90 chaperone/DNA topoisomerase II/histidine kinase"/>
    <property type="match status" value="1"/>
</dbReference>
<dbReference type="EC" id="2.7.13.3" evidence="2"/>
<keyword evidence="8" id="KW-0812">Transmembrane</keyword>
<dbReference type="PROSITE" id="PS50109">
    <property type="entry name" value="HIS_KIN"/>
    <property type="match status" value="1"/>
</dbReference>
<dbReference type="AlphaFoldDB" id="A0A545UH83"/>
<dbReference type="InterPro" id="IPR036890">
    <property type="entry name" value="HATPase_C_sf"/>
</dbReference>
<evidence type="ECO:0000256" key="3">
    <source>
        <dbReference type="ARBA" id="ARBA00022679"/>
    </source>
</evidence>
<dbReference type="PRINTS" id="PR00344">
    <property type="entry name" value="BCTRLSENSOR"/>
</dbReference>
<organism evidence="10 11">
    <name type="scientific">Aliikangiella coralliicola</name>
    <dbReference type="NCBI Taxonomy" id="2592383"/>
    <lineage>
        <taxon>Bacteria</taxon>
        <taxon>Pseudomonadati</taxon>
        <taxon>Pseudomonadota</taxon>
        <taxon>Gammaproteobacteria</taxon>
        <taxon>Oceanospirillales</taxon>
        <taxon>Pleioneaceae</taxon>
        <taxon>Aliikangiella</taxon>
    </lineage>
</organism>
<evidence type="ECO:0000256" key="1">
    <source>
        <dbReference type="ARBA" id="ARBA00000085"/>
    </source>
</evidence>
<comment type="catalytic activity">
    <reaction evidence="1">
        <text>ATP + protein L-histidine = ADP + protein N-phospho-L-histidine.</text>
        <dbReference type="EC" id="2.7.13.3"/>
    </reaction>
</comment>
<evidence type="ECO:0000256" key="2">
    <source>
        <dbReference type="ARBA" id="ARBA00012438"/>
    </source>
</evidence>
<keyword evidence="7" id="KW-0902">Two-component regulatory system</keyword>
<dbReference type="EMBL" id="VIKS01000003">
    <property type="protein sequence ID" value="TQV88819.1"/>
    <property type="molecule type" value="Genomic_DNA"/>
</dbReference>